<protein>
    <submittedName>
        <fullName evidence="4">Trimeric LpxA-like protein</fullName>
    </submittedName>
</protein>
<dbReference type="InterPro" id="IPR051159">
    <property type="entry name" value="Hexapeptide_acetyltransf"/>
</dbReference>
<keyword evidence="3" id="KW-1133">Transmembrane helix</keyword>
<dbReference type="EMBL" id="JAUIQD010000006">
    <property type="protein sequence ID" value="KAK3345938.1"/>
    <property type="molecule type" value="Genomic_DNA"/>
</dbReference>
<keyword evidence="1" id="KW-0808">Transferase</keyword>
<accession>A0AAJ0HAE2</accession>
<dbReference type="AlphaFoldDB" id="A0AAJ0HAE2"/>
<evidence type="ECO:0000313" key="5">
    <source>
        <dbReference type="Proteomes" id="UP001275084"/>
    </source>
</evidence>
<proteinExistence type="predicted"/>
<dbReference type="InterPro" id="IPR011004">
    <property type="entry name" value="Trimer_LpxA-like_sf"/>
</dbReference>
<evidence type="ECO:0000256" key="1">
    <source>
        <dbReference type="ARBA" id="ARBA00022679"/>
    </source>
</evidence>
<dbReference type="CDD" id="cd03357">
    <property type="entry name" value="LbH_MAT_GAT"/>
    <property type="match status" value="1"/>
</dbReference>
<gene>
    <name evidence="4" type="ORF">B0T25DRAFT_265938</name>
</gene>
<dbReference type="InterPro" id="IPR001451">
    <property type="entry name" value="Hexapep"/>
</dbReference>
<dbReference type="Pfam" id="PF00132">
    <property type="entry name" value="Hexapep"/>
    <property type="match status" value="1"/>
</dbReference>
<feature type="compositionally biased region" description="Basic and acidic residues" evidence="2">
    <location>
        <begin position="279"/>
        <end position="297"/>
    </location>
</feature>
<dbReference type="PANTHER" id="PTHR23416:SF54">
    <property type="entry name" value="ACETYLTRANSFERASE, CYSE_LACA_LPXA_NODL FAMILY (AFU_ORTHOLOGUE AFUA_2G08430)-RELATED"/>
    <property type="match status" value="1"/>
</dbReference>
<evidence type="ECO:0000256" key="2">
    <source>
        <dbReference type="SAM" id="MobiDB-lite"/>
    </source>
</evidence>
<keyword evidence="3" id="KW-0812">Transmembrane</keyword>
<dbReference type="PANTHER" id="PTHR23416">
    <property type="entry name" value="SIALIC ACID SYNTHASE-RELATED"/>
    <property type="match status" value="1"/>
</dbReference>
<name>A0AAJ0HAE2_9PEZI</name>
<organism evidence="4 5">
    <name type="scientific">Lasiosphaeria hispida</name>
    <dbReference type="NCBI Taxonomy" id="260671"/>
    <lineage>
        <taxon>Eukaryota</taxon>
        <taxon>Fungi</taxon>
        <taxon>Dikarya</taxon>
        <taxon>Ascomycota</taxon>
        <taxon>Pezizomycotina</taxon>
        <taxon>Sordariomycetes</taxon>
        <taxon>Sordariomycetidae</taxon>
        <taxon>Sordariales</taxon>
        <taxon>Lasiosphaeriaceae</taxon>
        <taxon>Lasiosphaeria</taxon>
    </lineage>
</organism>
<feature type="transmembrane region" description="Helical" evidence="3">
    <location>
        <begin position="305"/>
        <end position="329"/>
    </location>
</feature>
<dbReference type="Gene3D" id="2.160.10.10">
    <property type="entry name" value="Hexapeptide repeat proteins"/>
    <property type="match status" value="1"/>
</dbReference>
<dbReference type="GO" id="GO:0008374">
    <property type="term" value="F:O-acyltransferase activity"/>
    <property type="evidence" value="ECO:0007669"/>
    <property type="project" value="TreeGrafter"/>
</dbReference>
<evidence type="ECO:0000313" key="4">
    <source>
        <dbReference type="EMBL" id="KAK3345938.1"/>
    </source>
</evidence>
<dbReference type="Proteomes" id="UP001275084">
    <property type="component" value="Unassembled WGS sequence"/>
</dbReference>
<sequence length="346" mass="37385">MNSMNDTETAHAVGVSFPAGNDDFRAARDHCAQACRRFNDTPEDALPEVRSGRFFDIIRPARNRSEDSGAAVTHDMTFRNPALKAQTPFVKPPFYVDYGLRLRIGGSTFINRSCMIMDTPVADVIIGERCNIGPNCCIVSVGHALRAEERAGKQNSIGKPITIGDHVWIGANVTVLGGVTIGSGAVIGAGSVITKNIPPRTMALGVPARVVQSLNEVGVGSTDYCNTVNTLTEAMAHGRQLDRKGELELARLAISLNSLQQKKKAQQQQLAMGIPPDLDLDRMPQKRRGSEQHECPERGFSRSDLMVVMAVTVVAFALIFGLFMAGMLLGSKKFAIIMDPSIPPLV</sequence>
<dbReference type="InterPro" id="IPR018357">
    <property type="entry name" value="Hexapep_transf_CS"/>
</dbReference>
<reference evidence="4" key="2">
    <citation type="submission" date="2023-06" db="EMBL/GenBank/DDBJ databases">
        <authorList>
            <consortium name="Lawrence Berkeley National Laboratory"/>
            <person name="Haridas S."/>
            <person name="Hensen N."/>
            <person name="Bonometti L."/>
            <person name="Westerberg I."/>
            <person name="Brannstrom I.O."/>
            <person name="Guillou S."/>
            <person name="Cros-Aarteil S."/>
            <person name="Calhoun S."/>
            <person name="Kuo A."/>
            <person name="Mondo S."/>
            <person name="Pangilinan J."/>
            <person name="Riley R."/>
            <person name="Labutti K."/>
            <person name="Andreopoulos B."/>
            <person name="Lipzen A."/>
            <person name="Chen C."/>
            <person name="Yanf M."/>
            <person name="Daum C."/>
            <person name="Ng V."/>
            <person name="Clum A."/>
            <person name="Steindorff A."/>
            <person name="Ohm R."/>
            <person name="Martin F."/>
            <person name="Silar P."/>
            <person name="Natvig D."/>
            <person name="Lalanne C."/>
            <person name="Gautier V."/>
            <person name="Ament-Velasquez S.L."/>
            <person name="Kruys A."/>
            <person name="Hutchinson M.I."/>
            <person name="Powell A.J."/>
            <person name="Barry K."/>
            <person name="Miller A.N."/>
            <person name="Grigoriev I.V."/>
            <person name="Debuchy R."/>
            <person name="Gladieux P."/>
            <person name="Thoren M.H."/>
            <person name="Johannesson H."/>
        </authorList>
    </citation>
    <scope>NUCLEOTIDE SEQUENCE</scope>
    <source>
        <strain evidence="4">CBS 955.72</strain>
    </source>
</reference>
<comment type="caution">
    <text evidence="4">The sequence shown here is derived from an EMBL/GenBank/DDBJ whole genome shotgun (WGS) entry which is preliminary data.</text>
</comment>
<evidence type="ECO:0000256" key="3">
    <source>
        <dbReference type="SAM" id="Phobius"/>
    </source>
</evidence>
<dbReference type="Pfam" id="PF14602">
    <property type="entry name" value="Hexapep_2"/>
    <property type="match status" value="1"/>
</dbReference>
<feature type="region of interest" description="Disordered" evidence="2">
    <location>
        <begin position="276"/>
        <end position="297"/>
    </location>
</feature>
<keyword evidence="3" id="KW-0472">Membrane</keyword>
<keyword evidence="5" id="KW-1185">Reference proteome</keyword>
<dbReference type="SUPFAM" id="SSF51161">
    <property type="entry name" value="Trimeric LpxA-like enzymes"/>
    <property type="match status" value="1"/>
</dbReference>
<dbReference type="PROSITE" id="PS00101">
    <property type="entry name" value="HEXAPEP_TRANSFERASES"/>
    <property type="match status" value="1"/>
</dbReference>
<reference evidence="4" key="1">
    <citation type="journal article" date="2023" name="Mol. Phylogenet. Evol.">
        <title>Genome-scale phylogeny and comparative genomics of the fungal order Sordariales.</title>
        <authorList>
            <person name="Hensen N."/>
            <person name="Bonometti L."/>
            <person name="Westerberg I."/>
            <person name="Brannstrom I.O."/>
            <person name="Guillou S."/>
            <person name="Cros-Aarteil S."/>
            <person name="Calhoun S."/>
            <person name="Haridas S."/>
            <person name="Kuo A."/>
            <person name="Mondo S."/>
            <person name="Pangilinan J."/>
            <person name="Riley R."/>
            <person name="LaButti K."/>
            <person name="Andreopoulos B."/>
            <person name="Lipzen A."/>
            <person name="Chen C."/>
            <person name="Yan M."/>
            <person name="Daum C."/>
            <person name="Ng V."/>
            <person name="Clum A."/>
            <person name="Steindorff A."/>
            <person name="Ohm R.A."/>
            <person name="Martin F."/>
            <person name="Silar P."/>
            <person name="Natvig D.O."/>
            <person name="Lalanne C."/>
            <person name="Gautier V."/>
            <person name="Ament-Velasquez S.L."/>
            <person name="Kruys A."/>
            <person name="Hutchinson M.I."/>
            <person name="Powell A.J."/>
            <person name="Barry K."/>
            <person name="Miller A.N."/>
            <person name="Grigoriev I.V."/>
            <person name="Debuchy R."/>
            <person name="Gladieux P."/>
            <person name="Hiltunen Thoren M."/>
            <person name="Johannesson H."/>
        </authorList>
    </citation>
    <scope>NUCLEOTIDE SEQUENCE</scope>
    <source>
        <strain evidence="4">CBS 955.72</strain>
    </source>
</reference>